<evidence type="ECO:0000259" key="1">
    <source>
        <dbReference type="Pfam" id="PF04293"/>
    </source>
</evidence>
<dbReference type="InterPro" id="IPR057008">
    <property type="entry name" value="SpoVR-like_C"/>
</dbReference>
<evidence type="ECO:0000313" key="3">
    <source>
        <dbReference type="EMBL" id="MEN3931059.1"/>
    </source>
</evidence>
<keyword evidence="4" id="KW-1185">Reference proteome</keyword>
<dbReference type="EMBL" id="JBBYXI010000003">
    <property type="protein sequence ID" value="MEN3931059.1"/>
    <property type="molecule type" value="Genomic_DNA"/>
</dbReference>
<dbReference type="RefSeq" id="WP_346337100.1">
    <property type="nucleotide sequence ID" value="NZ_JBBYXI010000003.1"/>
</dbReference>
<evidence type="ECO:0000259" key="2">
    <source>
        <dbReference type="Pfam" id="PF24755"/>
    </source>
</evidence>
<dbReference type="Pfam" id="PF24755">
    <property type="entry name" value="SpoVR_C"/>
    <property type="match status" value="1"/>
</dbReference>
<reference evidence="3 4" key="1">
    <citation type="submission" date="2024-04" db="EMBL/GenBank/DDBJ databases">
        <title>A novel species isolated from cricket.</title>
        <authorList>
            <person name="Wang H.-C."/>
        </authorList>
    </citation>
    <scope>NUCLEOTIDE SEQUENCE [LARGE SCALE GENOMIC DNA]</scope>
    <source>
        <strain evidence="3 4">WL0021</strain>
    </source>
</reference>
<dbReference type="NCBIfam" id="NF008737">
    <property type="entry name" value="PRK11767.1"/>
    <property type="match status" value="1"/>
</dbReference>
<dbReference type="PANTHER" id="PTHR30029:SF2">
    <property type="entry name" value="STAGE V SPORULATION PROTEIN R"/>
    <property type="match status" value="1"/>
</dbReference>
<name>A0ABV0BJC6_9HYPH</name>
<dbReference type="InterPro" id="IPR057270">
    <property type="entry name" value="Ycgb-like"/>
</dbReference>
<gene>
    <name evidence="3" type="ORF">WJT86_08320</name>
</gene>
<dbReference type="Pfam" id="PF04293">
    <property type="entry name" value="SpoVR"/>
    <property type="match status" value="1"/>
</dbReference>
<organism evidence="3 4">
    <name type="scientific">Hohaiivirga grylli</name>
    <dbReference type="NCBI Taxonomy" id="3133970"/>
    <lineage>
        <taxon>Bacteria</taxon>
        <taxon>Pseudomonadati</taxon>
        <taxon>Pseudomonadota</taxon>
        <taxon>Alphaproteobacteria</taxon>
        <taxon>Hyphomicrobiales</taxon>
        <taxon>Methylobacteriaceae</taxon>
        <taxon>Hohaiivirga</taxon>
    </lineage>
</organism>
<comment type="caution">
    <text evidence="3">The sequence shown here is derived from an EMBL/GenBank/DDBJ whole genome shotgun (WGS) entry which is preliminary data.</text>
</comment>
<dbReference type="InterPro" id="IPR007390">
    <property type="entry name" value="Spore_V_R"/>
</dbReference>
<dbReference type="PANTHER" id="PTHR30029">
    <property type="entry name" value="STAGE V SPORULATION PROTEIN R"/>
    <property type="match status" value="1"/>
</dbReference>
<feature type="domain" description="SpoVR-like C-terminal" evidence="2">
    <location>
        <begin position="440"/>
        <end position="493"/>
    </location>
</feature>
<dbReference type="Proteomes" id="UP001418637">
    <property type="component" value="Unassembled WGS sequence"/>
</dbReference>
<evidence type="ECO:0000313" key="4">
    <source>
        <dbReference type="Proteomes" id="UP001418637"/>
    </source>
</evidence>
<accession>A0ABV0BJC6</accession>
<sequence>MTADRLLFHSPDWDFQTIQRIHDAVAEIALGELKLDIYPNQIEIITSEQMLDAYASTGMPLFYKHWSFGKHFTASEANYRRGLMGLAYEIVINSNPCISYLMEENTTTMQTLVIAHAAFGHNHFFKNNYLFKQWTDAEGILPYLEFAKKFISQCEERYGPQRVEKLLDAAHALMAHGIHRSPRRKQPDLLSEQRREQERIAHQEAIYNDLWRTTVYNDDKQPVKDVGLSQRMALLELPQENILYFLEKTAPRLQPWQREILRIIRQIAQYFYPQRQTKVMNEGCATYCHYRILTRLHEKGQISDGSFLEVLQSHTNVIAQPGFEHPAFNGFNPYALGFAMMQDIERICKEPTEEDKAWFPEIAGTGDEMAVLKDIWANYRDESFIAQYLSPHLIRKFKLFQITEDSDEPEISVDAIHNERGYRMIRRTLSRQYDIGWQDPDIKVVDVDLAGDRRLILHHSTLQGAYLEENGTQAVLQHLADIWGYDVQLKEVSSVSGVTLGEFTAHPRPTFL</sequence>
<dbReference type="InterPro" id="IPR056174">
    <property type="entry name" value="SpoVR_N"/>
</dbReference>
<feature type="domain" description="SpoVR protein-like N-terminal" evidence="1">
    <location>
        <begin position="12"/>
        <end position="436"/>
    </location>
</feature>
<protein>
    <submittedName>
        <fullName evidence="3">SpoVR family protein</fullName>
    </submittedName>
</protein>
<proteinExistence type="predicted"/>